<dbReference type="PROSITE" id="PS00136">
    <property type="entry name" value="SUBTILASE_ASP"/>
    <property type="match status" value="1"/>
</dbReference>
<dbReference type="InterPro" id="IPR034202">
    <property type="entry name" value="Subtilisin_Carlsberg-like"/>
</dbReference>
<evidence type="ECO:0000256" key="6">
    <source>
        <dbReference type="PIRSR" id="PIRSR615500-1"/>
    </source>
</evidence>
<sequence length="384" mass="41023">MRKQIISVVTVVFCVILLVTSAGASESRDCERKIIIFDSKIQAKKQDPIVAKYGRVVKHLDIINATVAMLPAKARERLAKEPGILRIEDDLDVSTCESQIDVNPEQALPWGIDRVDADLVWTVSTGYGVKIAVIDSGIDLDHPDLAANIKGGFNTINHKKTADDDYGHGTHVAGIISASNNSIGVVGSAYNAELYAIKTLDSMGHGKISNVIEAIQWCVENHMHIANMSIEVRSYSKSFHEAIKKASISGLIMVAAAGNNGPGLNTINYPAKFDEVVSVAATDENDMIASFSSRGPEVDVAAPGVSIYSTYLNSAYAYLHGTSMAAPHVSGAIALKLQQNPGLTPQQVVSALKQTSNRIPNVASDEQGAGIIDAFKLISTTQNP</sequence>
<dbReference type="PANTHER" id="PTHR43806:SF11">
    <property type="entry name" value="CEREVISIN-RELATED"/>
    <property type="match status" value="1"/>
</dbReference>
<evidence type="ECO:0000313" key="11">
    <source>
        <dbReference type="EMBL" id="PIZ38194.1"/>
    </source>
</evidence>
<gene>
    <name evidence="11" type="ORF">COY37_06630</name>
</gene>
<dbReference type="PROSITE" id="PS51892">
    <property type="entry name" value="SUBTILASE"/>
    <property type="match status" value="1"/>
</dbReference>
<accession>A0A2M7T7J1</accession>
<evidence type="ECO:0000256" key="3">
    <source>
        <dbReference type="ARBA" id="ARBA00022723"/>
    </source>
</evidence>
<dbReference type="AlphaFoldDB" id="A0A2M7T7J1"/>
<feature type="signal peptide" evidence="9">
    <location>
        <begin position="1"/>
        <end position="24"/>
    </location>
</feature>
<dbReference type="InterPro" id="IPR022398">
    <property type="entry name" value="Peptidase_S8_His-AS"/>
</dbReference>
<feature type="chain" id="PRO_5014928563" evidence="9">
    <location>
        <begin position="25"/>
        <end position="384"/>
    </location>
</feature>
<dbReference type="PROSITE" id="PS00137">
    <property type="entry name" value="SUBTILASE_HIS"/>
    <property type="match status" value="1"/>
</dbReference>
<dbReference type="SUPFAM" id="SSF52743">
    <property type="entry name" value="Subtilisin-like"/>
    <property type="match status" value="1"/>
</dbReference>
<dbReference type="PROSITE" id="PS00138">
    <property type="entry name" value="SUBTILASE_SER"/>
    <property type="match status" value="1"/>
</dbReference>
<dbReference type="PANTHER" id="PTHR43806">
    <property type="entry name" value="PEPTIDASE S8"/>
    <property type="match status" value="1"/>
</dbReference>
<dbReference type="Pfam" id="PF00082">
    <property type="entry name" value="Peptidase_S8"/>
    <property type="match status" value="1"/>
</dbReference>
<name>A0A2M7T7J1_9ACTN</name>
<evidence type="ECO:0000256" key="9">
    <source>
        <dbReference type="SAM" id="SignalP"/>
    </source>
</evidence>
<feature type="active site" description="Charge relay system" evidence="6 7">
    <location>
        <position position="135"/>
    </location>
</feature>
<dbReference type="GO" id="GO:0004252">
    <property type="term" value="F:serine-type endopeptidase activity"/>
    <property type="evidence" value="ECO:0007669"/>
    <property type="project" value="UniProtKB-UniRule"/>
</dbReference>
<comment type="caution">
    <text evidence="11">The sequence shown here is derived from an EMBL/GenBank/DDBJ whole genome shotgun (WGS) entry which is preliminary data.</text>
</comment>
<keyword evidence="5 7" id="KW-0720">Serine protease</keyword>
<keyword evidence="2 7" id="KW-0645">Protease</keyword>
<dbReference type="Gene3D" id="3.30.70.80">
    <property type="entry name" value="Peptidase S8 propeptide/proteinase inhibitor I9"/>
    <property type="match status" value="1"/>
</dbReference>
<organism evidence="11 12">
    <name type="scientific">Candidatus Aquicultor secundus</name>
    <dbReference type="NCBI Taxonomy" id="1973895"/>
    <lineage>
        <taxon>Bacteria</taxon>
        <taxon>Bacillati</taxon>
        <taxon>Actinomycetota</taxon>
        <taxon>Candidatus Aquicultoria</taxon>
        <taxon>Candidatus Aquicultorales</taxon>
        <taxon>Candidatus Aquicultoraceae</taxon>
        <taxon>Candidatus Aquicultor</taxon>
    </lineage>
</organism>
<feature type="active site" description="Charge relay system" evidence="6 7">
    <location>
        <position position="168"/>
    </location>
</feature>
<dbReference type="InterPro" id="IPR000209">
    <property type="entry name" value="Peptidase_S8/S53_dom"/>
</dbReference>
<dbReference type="InterPro" id="IPR036852">
    <property type="entry name" value="Peptidase_S8/S53_dom_sf"/>
</dbReference>
<evidence type="ECO:0000256" key="8">
    <source>
        <dbReference type="RuleBase" id="RU003355"/>
    </source>
</evidence>
<evidence type="ECO:0000259" key="10">
    <source>
        <dbReference type="Pfam" id="PF00082"/>
    </source>
</evidence>
<keyword evidence="3" id="KW-0479">Metal-binding</keyword>
<feature type="active site" description="Charge relay system" evidence="6 7">
    <location>
        <position position="323"/>
    </location>
</feature>
<dbReference type="InterPro" id="IPR023827">
    <property type="entry name" value="Peptidase_S8_Asp-AS"/>
</dbReference>
<evidence type="ECO:0000256" key="7">
    <source>
        <dbReference type="PROSITE-ProRule" id="PRU01240"/>
    </source>
</evidence>
<dbReference type="GO" id="GO:0006508">
    <property type="term" value="P:proteolysis"/>
    <property type="evidence" value="ECO:0007669"/>
    <property type="project" value="UniProtKB-KW"/>
</dbReference>
<dbReference type="CDD" id="cd07477">
    <property type="entry name" value="Peptidases_S8_Subtilisin_subset"/>
    <property type="match status" value="1"/>
</dbReference>
<evidence type="ECO:0000313" key="12">
    <source>
        <dbReference type="Proteomes" id="UP000230956"/>
    </source>
</evidence>
<dbReference type="Gene3D" id="3.40.50.200">
    <property type="entry name" value="Peptidase S8/S53 domain"/>
    <property type="match status" value="1"/>
</dbReference>
<dbReference type="InterPro" id="IPR015500">
    <property type="entry name" value="Peptidase_S8_subtilisin-rel"/>
</dbReference>
<dbReference type="InterPro" id="IPR050131">
    <property type="entry name" value="Peptidase_S8_subtilisin-like"/>
</dbReference>
<dbReference type="InterPro" id="IPR023828">
    <property type="entry name" value="Peptidase_S8_Ser-AS"/>
</dbReference>
<keyword evidence="9" id="KW-0732">Signal</keyword>
<evidence type="ECO:0000256" key="4">
    <source>
        <dbReference type="ARBA" id="ARBA00022801"/>
    </source>
</evidence>
<dbReference type="GO" id="GO:0046872">
    <property type="term" value="F:metal ion binding"/>
    <property type="evidence" value="ECO:0007669"/>
    <property type="project" value="UniProtKB-KW"/>
</dbReference>
<reference evidence="12" key="1">
    <citation type="submission" date="2017-09" db="EMBL/GenBank/DDBJ databases">
        <title>Depth-based differentiation of microbial function through sediment-hosted aquifers and enrichment of novel symbionts in the deep terrestrial subsurface.</title>
        <authorList>
            <person name="Probst A.J."/>
            <person name="Ladd B."/>
            <person name="Jarett J.K."/>
            <person name="Geller-Mcgrath D.E."/>
            <person name="Sieber C.M.K."/>
            <person name="Emerson J.B."/>
            <person name="Anantharaman K."/>
            <person name="Thomas B.C."/>
            <person name="Malmstrom R."/>
            <person name="Stieglmeier M."/>
            <person name="Klingl A."/>
            <person name="Woyke T."/>
            <person name="Ryan C.M."/>
            <person name="Banfield J.F."/>
        </authorList>
    </citation>
    <scope>NUCLEOTIDE SEQUENCE [LARGE SCALE GENOMIC DNA]</scope>
</reference>
<evidence type="ECO:0000256" key="2">
    <source>
        <dbReference type="ARBA" id="ARBA00022670"/>
    </source>
</evidence>
<evidence type="ECO:0000256" key="1">
    <source>
        <dbReference type="ARBA" id="ARBA00011073"/>
    </source>
</evidence>
<dbReference type="RefSeq" id="WP_286678782.1">
    <property type="nucleotide sequence ID" value="NZ_MNXI01000104.1"/>
</dbReference>
<protein>
    <submittedName>
        <fullName evidence="11">Peptidase S8</fullName>
    </submittedName>
</protein>
<proteinExistence type="inferred from homology"/>
<evidence type="ECO:0000256" key="5">
    <source>
        <dbReference type="ARBA" id="ARBA00022825"/>
    </source>
</evidence>
<comment type="similarity">
    <text evidence="1 7 8">Belongs to the peptidase S8 family.</text>
</comment>
<dbReference type="Proteomes" id="UP000230956">
    <property type="component" value="Unassembled WGS sequence"/>
</dbReference>
<dbReference type="InterPro" id="IPR037045">
    <property type="entry name" value="S8pro/Inhibitor_I9_sf"/>
</dbReference>
<dbReference type="EMBL" id="PFNG01000157">
    <property type="protein sequence ID" value="PIZ38194.1"/>
    <property type="molecule type" value="Genomic_DNA"/>
</dbReference>
<feature type="domain" description="Peptidase S8/S53" evidence="10">
    <location>
        <begin position="127"/>
        <end position="370"/>
    </location>
</feature>
<dbReference type="PRINTS" id="PR00723">
    <property type="entry name" value="SUBTILISIN"/>
</dbReference>
<dbReference type="SUPFAM" id="SSF54897">
    <property type="entry name" value="Protease propeptides/inhibitors"/>
    <property type="match status" value="1"/>
</dbReference>
<keyword evidence="4 7" id="KW-0378">Hydrolase</keyword>